<protein>
    <recommendedName>
        <fullName evidence="6">Protein kinase domain-containing protein</fullName>
    </recommendedName>
</protein>
<dbReference type="PANTHER" id="PTHR24346">
    <property type="entry name" value="MAP/MICROTUBULE AFFINITY-REGULATING KINASE"/>
    <property type="match status" value="1"/>
</dbReference>
<feature type="compositionally biased region" description="Basic and acidic residues" evidence="4">
    <location>
        <begin position="367"/>
        <end position="390"/>
    </location>
</feature>
<dbReference type="PANTHER" id="PTHR24346:SF30">
    <property type="entry name" value="MATERNAL EMBRYONIC LEUCINE ZIPPER KINASE"/>
    <property type="match status" value="1"/>
</dbReference>
<feature type="domain" description="Protein kinase" evidence="6">
    <location>
        <begin position="40"/>
        <end position="325"/>
    </location>
</feature>
<keyword evidence="8" id="KW-1185">Reference proteome</keyword>
<keyword evidence="5" id="KW-1133">Transmembrane helix</keyword>
<dbReference type="GO" id="GO:0005737">
    <property type="term" value="C:cytoplasm"/>
    <property type="evidence" value="ECO:0007669"/>
    <property type="project" value="TreeGrafter"/>
</dbReference>
<dbReference type="InterPro" id="IPR000719">
    <property type="entry name" value="Prot_kinase_dom"/>
</dbReference>
<dbReference type="InterPro" id="IPR011009">
    <property type="entry name" value="Kinase-like_dom_sf"/>
</dbReference>
<dbReference type="PROSITE" id="PS00107">
    <property type="entry name" value="PROTEIN_KINASE_ATP"/>
    <property type="match status" value="1"/>
</dbReference>
<dbReference type="Gene3D" id="1.10.510.10">
    <property type="entry name" value="Transferase(Phosphotransferase) domain 1"/>
    <property type="match status" value="1"/>
</dbReference>
<dbReference type="RefSeq" id="WP_188509523.1">
    <property type="nucleotide sequence ID" value="NZ_BMGB01000001.1"/>
</dbReference>
<evidence type="ECO:0000256" key="3">
    <source>
        <dbReference type="PROSITE-ProRule" id="PRU10141"/>
    </source>
</evidence>
<feature type="binding site" evidence="3">
    <location>
        <position position="74"/>
    </location>
    <ligand>
        <name>ATP</name>
        <dbReference type="ChEBI" id="CHEBI:30616"/>
    </ligand>
</feature>
<evidence type="ECO:0000313" key="8">
    <source>
        <dbReference type="Proteomes" id="UP000606922"/>
    </source>
</evidence>
<dbReference type="SUPFAM" id="SSF56112">
    <property type="entry name" value="Protein kinase-like (PK-like)"/>
    <property type="match status" value="1"/>
</dbReference>
<feature type="region of interest" description="Disordered" evidence="4">
    <location>
        <begin position="1"/>
        <end position="33"/>
    </location>
</feature>
<dbReference type="GO" id="GO:0004674">
    <property type="term" value="F:protein serine/threonine kinase activity"/>
    <property type="evidence" value="ECO:0007669"/>
    <property type="project" value="TreeGrafter"/>
</dbReference>
<name>A0A916SFR8_9MICO</name>
<dbReference type="Proteomes" id="UP000606922">
    <property type="component" value="Unassembled WGS sequence"/>
</dbReference>
<gene>
    <name evidence="7" type="ORF">GCM10010979_09430</name>
</gene>
<organism evidence="7 8">
    <name type="scientific">Conyzicola nivalis</name>
    <dbReference type="NCBI Taxonomy" id="1477021"/>
    <lineage>
        <taxon>Bacteria</taxon>
        <taxon>Bacillati</taxon>
        <taxon>Actinomycetota</taxon>
        <taxon>Actinomycetes</taxon>
        <taxon>Micrococcales</taxon>
        <taxon>Microbacteriaceae</taxon>
        <taxon>Conyzicola</taxon>
    </lineage>
</organism>
<evidence type="ECO:0000256" key="5">
    <source>
        <dbReference type="SAM" id="Phobius"/>
    </source>
</evidence>
<comment type="caution">
    <text evidence="7">The sequence shown here is derived from an EMBL/GenBank/DDBJ whole genome shotgun (WGS) entry which is preliminary data.</text>
</comment>
<keyword evidence="1 3" id="KW-0547">Nucleotide-binding</keyword>
<feature type="region of interest" description="Disordered" evidence="4">
    <location>
        <begin position="334"/>
        <end position="396"/>
    </location>
</feature>
<dbReference type="GO" id="GO:0035556">
    <property type="term" value="P:intracellular signal transduction"/>
    <property type="evidence" value="ECO:0007669"/>
    <property type="project" value="TreeGrafter"/>
</dbReference>
<dbReference type="InterPro" id="IPR017441">
    <property type="entry name" value="Protein_kinase_ATP_BS"/>
</dbReference>
<feature type="region of interest" description="Disordered" evidence="4">
    <location>
        <begin position="262"/>
        <end position="284"/>
    </location>
</feature>
<dbReference type="EMBL" id="BMGB01000001">
    <property type="protein sequence ID" value="GGA97088.1"/>
    <property type="molecule type" value="Genomic_DNA"/>
</dbReference>
<reference evidence="7" key="1">
    <citation type="journal article" date="2014" name="Int. J. Syst. Evol. Microbiol.">
        <title>Complete genome sequence of Corynebacterium casei LMG S-19264T (=DSM 44701T), isolated from a smear-ripened cheese.</title>
        <authorList>
            <consortium name="US DOE Joint Genome Institute (JGI-PGF)"/>
            <person name="Walter F."/>
            <person name="Albersmeier A."/>
            <person name="Kalinowski J."/>
            <person name="Ruckert C."/>
        </authorList>
    </citation>
    <scope>NUCLEOTIDE SEQUENCE</scope>
    <source>
        <strain evidence="7">CGMCC 1.12813</strain>
    </source>
</reference>
<evidence type="ECO:0000256" key="1">
    <source>
        <dbReference type="ARBA" id="ARBA00022741"/>
    </source>
</evidence>
<keyword evidence="5" id="KW-0472">Membrane</keyword>
<dbReference type="PROSITE" id="PS50011">
    <property type="entry name" value="PROTEIN_KINASE_DOM"/>
    <property type="match status" value="1"/>
</dbReference>
<evidence type="ECO:0000259" key="6">
    <source>
        <dbReference type="PROSITE" id="PS50011"/>
    </source>
</evidence>
<dbReference type="Pfam" id="PF00069">
    <property type="entry name" value="Pkinase"/>
    <property type="match status" value="1"/>
</dbReference>
<dbReference type="AlphaFoldDB" id="A0A916SFR8"/>
<feature type="transmembrane region" description="Helical" evidence="5">
    <location>
        <begin position="312"/>
        <end position="331"/>
    </location>
</feature>
<keyword evidence="2 3" id="KW-0067">ATP-binding</keyword>
<reference evidence="7" key="2">
    <citation type="submission" date="2020-09" db="EMBL/GenBank/DDBJ databases">
        <authorList>
            <person name="Sun Q."/>
            <person name="Zhou Y."/>
        </authorList>
    </citation>
    <scope>NUCLEOTIDE SEQUENCE</scope>
    <source>
        <strain evidence="7">CGMCC 1.12813</strain>
    </source>
</reference>
<dbReference type="GO" id="GO:0005524">
    <property type="term" value="F:ATP binding"/>
    <property type="evidence" value="ECO:0007669"/>
    <property type="project" value="UniProtKB-UniRule"/>
</dbReference>
<evidence type="ECO:0000313" key="7">
    <source>
        <dbReference type="EMBL" id="GGA97088.1"/>
    </source>
</evidence>
<evidence type="ECO:0000256" key="2">
    <source>
        <dbReference type="ARBA" id="ARBA00022840"/>
    </source>
</evidence>
<evidence type="ECO:0000256" key="4">
    <source>
        <dbReference type="SAM" id="MobiDB-lite"/>
    </source>
</evidence>
<accession>A0A916SFR8</accession>
<proteinExistence type="predicted"/>
<keyword evidence="5" id="KW-0812">Transmembrane</keyword>
<sequence length="507" mass="52779">MRRHPRPNDLVRPADERPARSAAERPWGTRHDGQQRVGGYRLVRVLGEGRSAVVHLGHADTAADDEPRRAAAVKVYRPGIPAERIDVEVAALAAVSHPHVLRLIDIATAPDGRPCLVVERCAAGTLAGLVANRSSLAAGEAVTILAPLVAAVEALHAAGFVHRDIRLPRVLFRQSGAPVLAGLGHATRIEAALPPAALAAHPEVLDDRVQLARLVGAVLERVEHPGARGIESWLERAPQSADDFTARLSDALFDLAEAQPVRMRDDGSPPVTAAQPRRPAAAVDAPGGVTVTTRLVAAARALAVRTRGVRRGVWVAAAGMAVSLLVAALAIPTGDTRAEPGGQQSERVESADTGASAAPPDGAVPGDDARGSDDARGNDEARGDDARGDDGVAPVGEVVLGDDPVAAIVVLLDERDRCLREISVLCLDGVAQAGSAAMERDAAVVRALQAGGEQTSDAAISAEGPVLVERLGDSALLDLGDVPETQPASALVMRGEAGWRIRDYFDE</sequence>